<reference evidence="2" key="1">
    <citation type="submission" date="2016-06" db="EMBL/GenBank/DDBJ databases">
        <title>Parallel loss of symbiosis genes in relatives of nitrogen-fixing non-legume Parasponia.</title>
        <authorList>
            <person name="Van Velzen R."/>
            <person name="Holmer R."/>
            <person name="Bu F."/>
            <person name="Rutten L."/>
            <person name="Van Zeijl A."/>
            <person name="Liu W."/>
            <person name="Santuari L."/>
            <person name="Cao Q."/>
            <person name="Sharma T."/>
            <person name="Shen D."/>
            <person name="Roswanjaya Y."/>
            <person name="Wardhani T."/>
            <person name="Kalhor M.S."/>
            <person name="Jansen J."/>
            <person name="Van den Hoogen J."/>
            <person name="Gungor B."/>
            <person name="Hartog M."/>
            <person name="Hontelez J."/>
            <person name="Verver J."/>
            <person name="Yang W.-C."/>
            <person name="Schijlen E."/>
            <person name="Repin R."/>
            <person name="Schilthuizen M."/>
            <person name="Schranz E."/>
            <person name="Heidstra R."/>
            <person name="Miyata K."/>
            <person name="Fedorova E."/>
            <person name="Kohlen W."/>
            <person name="Bisseling T."/>
            <person name="Smit S."/>
            <person name="Geurts R."/>
        </authorList>
    </citation>
    <scope>NUCLEOTIDE SEQUENCE [LARGE SCALE GENOMIC DNA]</scope>
    <source>
        <strain evidence="2">cv. WU1-14</strain>
    </source>
</reference>
<name>A0A2P5B721_PARAD</name>
<protein>
    <submittedName>
        <fullName evidence="1">Uncharacterized protein</fullName>
    </submittedName>
</protein>
<proteinExistence type="predicted"/>
<sequence>MQVELLCPPEDAKKQKYVPMKNLMKDIPLSSGFLTHNIRHSPERKGKNELTILRNEVASFRSVVVGFPDHVGQMIEMEAKKIRNTILVEVKKLVNSVKSRGFVITIEVDNMMNIDEAENFVETSVAKFSRHEKASQRPIGQPP</sequence>
<gene>
    <name evidence="1" type="ORF">PanWU01x14_266290</name>
</gene>
<accession>A0A2P5B721</accession>
<organism evidence="1 2">
    <name type="scientific">Parasponia andersonii</name>
    <name type="common">Sponia andersonii</name>
    <dbReference type="NCBI Taxonomy" id="3476"/>
    <lineage>
        <taxon>Eukaryota</taxon>
        <taxon>Viridiplantae</taxon>
        <taxon>Streptophyta</taxon>
        <taxon>Embryophyta</taxon>
        <taxon>Tracheophyta</taxon>
        <taxon>Spermatophyta</taxon>
        <taxon>Magnoliopsida</taxon>
        <taxon>eudicotyledons</taxon>
        <taxon>Gunneridae</taxon>
        <taxon>Pentapetalae</taxon>
        <taxon>rosids</taxon>
        <taxon>fabids</taxon>
        <taxon>Rosales</taxon>
        <taxon>Cannabaceae</taxon>
        <taxon>Parasponia</taxon>
    </lineage>
</organism>
<evidence type="ECO:0000313" key="2">
    <source>
        <dbReference type="Proteomes" id="UP000237105"/>
    </source>
</evidence>
<dbReference type="Proteomes" id="UP000237105">
    <property type="component" value="Unassembled WGS sequence"/>
</dbReference>
<dbReference type="AlphaFoldDB" id="A0A2P5B721"/>
<comment type="caution">
    <text evidence="1">The sequence shown here is derived from an EMBL/GenBank/DDBJ whole genome shotgun (WGS) entry which is preliminary data.</text>
</comment>
<dbReference type="EMBL" id="JXTB01000348">
    <property type="protein sequence ID" value="PON44551.1"/>
    <property type="molecule type" value="Genomic_DNA"/>
</dbReference>
<keyword evidence="2" id="KW-1185">Reference proteome</keyword>
<evidence type="ECO:0000313" key="1">
    <source>
        <dbReference type="EMBL" id="PON44551.1"/>
    </source>
</evidence>